<evidence type="ECO:0000256" key="3">
    <source>
        <dbReference type="ARBA" id="ARBA00022989"/>
    </source>
</evidence>
<dbReference type="PANTHER" id="PTHR34583:SF3">
    <property type="entry name" value="MULTISUBUNIT SODIUM_HYDROGEN ANTIPORTER, MNHC SUBUNIT"/>
    <property type="match status" value="1"/>
</dbReference>
<sequence length="105" mass="11483">MAIGLYGMTVKKNLVKKLIGMTIFQAAVILFYISSAIKVDATVPIIMENLSVENPANYINPLPHALMLTAIVVGVATVGVAFALVVLIYKNYKTLDEKELIELMK</sequence>
<organism evidence="6">
    <name type="scientific">hydrocarbon metagenome</name>
    <dbReference type="NCBI Taxonomy" id="938273"/>
    <lineage>
        <taxon>unclassified sequences</taxon>
        <taxon>metagenomes</taxon>
        <taxon>ecological metagenomes</taxon>
    </lineage>
</organism>
<dbReference type="EMBL" id="LNQE01000489">
    <property type="protein sequence ID" value="KUG26302.1"/>
    <property type="molecule type" value="Genomic_DNA"/>
</dbReference>
<dbReference type="Gene3D" id="1.10.287.3510">
    <property type="match status" value="1"/>
</dbReference>
<feature type="transmembrane region" description="Helical" evidence="5">
    <location>
        <begin position="65"/>
        <end position="89"/>
    </location>
</feature>
<dbReference type="PANTHER" id="PTHR34583">
    <property type="entry name" value="ANTIPORTER SUBUNIT MNHC2-RELATED"/>
    <property type="match status" value="1"/>
</dbReference>
<gene>
    <name evidence="6" type="ORF">ASZ90_003860</name>
</gene>
<dbReference type="Pfam" id="PF00420">
    <property type="entry name" value="Oxidored_q2"/>
    <property type="match status" value="1"/>
</dbReference>
<evidence type="ECO:0000256" key="5">
    <source>
        <dbReference type="SAM" id="Phobius"/>
    </source>
</evidence>
<dbReference type="AlphaFoldDB" id="A0A0W8G024"/>
<keyword evidence="2 5" id="KW-0812">Transmembrane</keyword>
<keyword evidence="3 5" id="KW-1133">Transmembrane helix</keyword>
<protein>
    <submittedName>
        <fullName evidence="6">Ph adaptation potassium efflux system protein c</fullName>
    </submittedName>
</protein>
<evidence type="ECO:0000256" key="4">
    <source>
        <dbReference type="ARBA" id="ARBA00023136"/>
    </source>
</evidence>
<reference evidence="6" key="1">
    <citation type="journal article" date="2015" name="Proc. Natl. Acad. Sci. U.S.A.">
        <title>Networks of energetic and metabolic interactions define dynamics in microbial communities.</title>
        <authorList>
            <person name="Embree M."/>
            <person name="Liu J.K."/>
            <person name="Al-Bassam M.M."/>
            <person name="Zengler K."/>
        </authorList>
    </citation>
    <scope>NUCLEOTIDE SEQUENCE</scope>
</reference>
<comment type="subcellular location">
    <subcellularLocation>
        <location evidence="1">Membrane</location>
        <topology evidence="1">Multi-pass membrane protein</topology>
    </subcellularLocation>
</comment>
<comment type="caution">
    <text evidence="6">The sequence shown here is derived from an EMBL/GenBank/DDBJ whole genome shotgun (WGS) entry which is preliminary data.</text>
</comment>
<accession>A0A0W8G024</accession>
<feature type="transmembrane region" description="Helical" evidence="5">
    <location>
        <begin position="18"/>
        <end position="37"/>
    </location>
</feature>
<evidence type="ECO:0000256" key="1">
    <source>
        <dbReference type="ARBA" id="ARBA00004141"/>
    </source>
</evidence>
<dbReference type="GO" id="GO:0016020">
    <property type="term" value="C:membrane"/>
    <property type="evidence" value="ECO:0007669"/>
    <property type="project" value="UniProtKB-SubCell"/>
</dbReference>
<name>A0A0W8G024_9ZZZZ</name>
<evidence type="ECO:0000256" key="2">
    <source>
        <dbReference type="ARBA" id="ARBA00022692"/>
    </source>
</evidence>
<dbReference type="InterPro" id="IPR050601">
    <property type="entry name" value="CPA3_antiporter_subunitC"/>
</dbReference>
<proteinExistence type="predicted"/>
<evidence type="ECO:0000313" key="6">
    <source>
        <dbReference type="EMBL" id="KUG26302.1"/>
    </source>
</evidence>
<keyword evidence="4 5" id="KW-0472">Membrane</keyword>
<dbReference type="InterPro" id="IPR039428">
    <property type="entry name" value="NUOK/Mnh_C1-like"/>
</dbReference>